<feature type="chain" id="PRO_5046742562" evidence="1">
    <location>
        <begin position="23"/>
        <end position="486"/>
    </location>
</feature>
<dbReference type="Proteomes" id="UP000651271">
    <property type="component" value="Unassembled WGS sequence"/>
</dbReference>
<sequence>MKFKFNLIIAAATLCITSLSCTKDFVDVNTNPNEAAKVSPQALLGPTIYKTILANIDRNMRINNELMQVTVTTNNNLEFHRYEVRATETEAMWRNWYVELTNIRDIYHSAGIAQQAGFQAYQGISRILDVWVSSLLTDMYGDIPYFQSNLGYKELNTTPVYDKQIDIYRDLFLKLEQANQLLTDNTIPDAQKNMDPLFAGNTEKWRKFGNSLYLRLLLRVSHKPELDAAVKIREIVETKSSQYPIMASHDDSAILYFSSQEPYINPYLNARDIDFNGNKGYSHFFIENLIALGDPRLALWATQPTLGTYLGMQSGYPRGLVPERQSTFHLSLKTSPKLGNILNYAELQFILAECALRGFTFGDSWQHYQDGVNSAMQIWDANVPVNYFSNERVGFFPTDTDETKLKKIHLQKYFALFFTDFQQWYEYRRTKALDLIPGPGLEGRKMPVRMTYPLITQALNKVNYDEASARMGGNTPNGLMWWQPAN</sequence>
<organism evidence="2 3">
    <name type="scientific">Sphingobacterium litopenaei</name>
    <dbReference type="NCBI Taxonomy" id="2763500"/>
    <lineage>
        <taxon>Bacteria</taxon>
        <taxon>Pseudomonadati</taxon>
        <taxon>Bacteroidota</taxon>
        <taxon>Sphingobacteriia</taxon>
        <taxon>Sphingobacteriales</taxon>
        <taxon>Sphingobacteriaceae</taxon>
        <taxon>Sphingobacterium</taxon>
    </lineage>
</organism>
<protein>
    <submittedName>
        <fullName evidence="2">SusD/RagB family nutrient-binding outer membrane lipoprotein</fullName>
    </submittedName>
</protein>
<dbReference type="PROSITE" id="PS51257">
    <property type="entry name" value="PROKAR_LIPOPROTEIN"/>
    <property type="match status" value="1"/>
</dbReference>
<evidence type="ECO:0000313" key="3">
    <source>
        <dbReference type="Proteomes" id="UP000651271"/>
    </source>
</evidence>
<feature type="signal peptide" evidence="1">
    <location>
        <begin position="1"/>
        <end position="22"/>
    </location>
</feature>
<dbReference type="RefSeq" id="WP_165290871.1">
    <property type="nucleotide sequence ID" value="NZ_JACOIJ010000013.1"/>
</dbReference>
<accession>A0ABR7YE95</accession>
<gene>
    <name evidence="2" type="ORF">H8B04_08570</name>
</gene>
<dbReference type="EMBL" id="JACOIJ010000013">
    <property type="protein sequence ID" value="MBD1429621.1"/>
    <property type="molecule type" value="Genomic_DNA"/>
</dbReference>
<dbReference type="InterPro" id="IPR041662">
    <property type="entry name" value="SusD-like_2"/>
</dbReference>
<name>A0ABR7YE95_9SPHI</name>
<keyword evidence="2" id="KW-0449">Lipoprotein</keyword>
<dbReference type="Pfam" id="PF12771">
    <property type="entry name" value="SusD-like_2"/>
    <property type="match status" value="1"/>
</dbReference>
<dbReference type="SUPFAM" id="SSF48452">
    <property type="entry name" value="TPR-like"/>
    <property type="match status" value="1"/>
</dbReference>
<reference evidence="2 3" key="1">
    <citation type="submission" date="2020-08" db="EMBL/GenBank/DDBJ databases">
        <title>Sphingobacterium sp. DN04309 isolated from aquaculture water.</title>
        <authorList>
            <person name="Zhang M."/>
        </authorList>
    </citation>
    <scope>NUCLEOTIDE SEQUENCE [LARGE SCALE GENOMIC DNA]</scope>
    <source>
        <strain evidence="2 3">DN04309</strain>
    </source>
</reference>
<keyword evidence="1" id="KW-0732">Signal</keyword>
<dbReference type="Gene3D" id="1.25.40.390">
    <property type="match status" value="1"/>
</dbReference>
<comment type="caution">
    <text evidence="2">The sequence shown here is derived from an EMBL/GenBank/DDBJ whole genome shotgun (WGS) entry which is preliminary data.</text>
</comment>
<keyword evidence="3" id="KW-1185">Reference proteome</keyword>
<dbReference type="InterPro" id="IPR011990">
    <property type="entry name" value="TPR-like_helical_dom_sf"/>
</dbReference>
<evidence type="ECO:0000256" key="1">
    <source>
        <dbReference type="SAM" id="SignalP"/>
    </source>
</evidence>
<proteinExistence type="predicted"/>
<evidence type="ECO:0000313" key="2">
    <source>
        <dbReference type="EMBL" id="MBD1429621.1"/>
    </source>
</evidence>